<dbReference type="Pfam" id="PF12819">
    <property type="entry name" value="Malectin_like"/>
    <property type="match status" value="1"/>
</dbReference>
<keyword evidence="3" id="KW-0808">Transferase</keyword>
<keyword evidence="4" id="KW-0812">Transmembrane</keyword>
<protein>
    <recommendedName>
        <fullName evidence="11">Malectin-like domain-containing protein</fullName>
    </recommendedName>
</protein>
<organism evidence="12 13">
    <name type="scientific">Gossypium davidsonii</name>
    <name type="common">Davidson's cotton</name>
    <name type="synonym">Gossypium klotzschianum subsp. davidsonii</name>
    <dbReference type="NCBI Taxonomy" id="34287"/>
    <lineage>
        <taxon>Eukaryota</taxon>
        <taxon>Viridiplantae</taxon>
        <taxon>Streptophyta</taxon>
        <taxon>Embryophyta</taxon>
        <taxon>Tracheophyta</taxon>
        <taxon>Spermatophyta</taxon>
        <taxon>Magnoliopsida</taxon>
        <taxon>eudicotyledons</taxon>
        <taxon>Gunneridae</taxon>
        <taxon>Pentapetalae</taxon>
        <taxon>rosids</taxon>
        <taxon>malvids</taxon>
        <taxon>Malvales</taxon>
        <taxon>Malvaceae</taxon>
        <taxon>Malvoideae</taxon>
        <taxon>Gossypium</taxon>
    </lineage>
</organism>
<evidence type="ECO:0000256" key="2">
    <source>
        <dbReference type="ARBA" id="ARBA00022527"/>
    </source>
</evidence>
<evidence type="ECO:0000259" key="11">
    <source>
        <dbReference type="Pfam" id="PF12819"/>
    </source>
</evidence>
<dbReference type="Gene3D" id="2.60.120.430">
    <property type="entry name" value="Galactose-binding lectin"/>
    <property type="match status" value="1"/>
</dbReference>
<sequence length="145" mass="16531">MVPCFKTEKLNVTFWPSLNSLAFVNGIEVVSMPKNMYVKHQDNSVSFVNSKIPFDILDATAFETVYRLNVGRAIVANVNDTEMFQTWLDDSRYIFGSAWGIIPARFNVTIKYSKDTPAYTAPTVVYTTSRTMGRDPYINMNYNLT</sequence>
<dbReference type="InterPro" id="IPR024788">
    <property type="entry name" value="Malectin-like_Carb-bd_dom"/>
</dbReference>
<keyword evidence="10" id="KW-0325">Glycoprotein</keyword>
<evidence type="ECO:0000256" key="3">
    <source>
        <dbReference type="ARBA" id="ARBA00022679"/>
    </source>
</evidence>
<feature type="domain" description="Malectin-like" evidence="11">
    <location>
        <begin position="6"/>
        <end position="143"/>
    </location>
</feature>
<dbReference type="Proteomes" id="UP000593561">
    <property type="component" value="Unassembled WGS sequence"/>
</dbReference>
<reference evidence="12 13" key="1">
    <citation type="journal article" date="2019" name="Genome Biol. Evol.">
        <title>Insights into the evolution of the New World diploid cottons (Gossypium, subgenus Houzingenia) based on genome sequencing.</title>
        <authorList>
            <person name="Grover C.E."/>
            <person name="Arick M.A. 2nd"/>
            <person name="Thrash A."/>
            <person name="Conover J.L."/>
            <person name="Sanders W.S."/>
            <person name="Peterson D.G."/>
            <person name="Frelichowski J.E."/>
            <person name="Scheffler J.A."/>
            <person name="Scheffler B.E."/>
            <person name="Wendel J.F."/>
        </authorList>
    </citation>
    <scope>NUCLEOTIDE SEQUENCE [LARGE SCALE GENOMIC DNA]</scope>
    <source>
        <strain evidence="12">27</strain>
        <tissue evidence="12">Leaf</tissue>
    </source>
</reference>
<evidence type="ECO:0000256" key="5">
    <source>
        <dbReference type="ARBA" id="ARBA00022729"/>
    </source>
</evidence>
<comment type="subcellular location">
    <subcellularLocation>
        <location evidence="1">Membrane</location>
        <topology evidence="1">Single-pass type I membrane protein</topology>
    </subcellularLocation>
</comment>
<keyword evidence="9" id="KW-0472">Membrane</keyword>
<keyword evidence="2" id="KW-0723">Serine/threonine-protein kinase</keyword>
<dbReference type="InterPro" id="IPR045272">
    <property type="entry name" value="ANXUR1/2-like"/>
</dbReference>
<evidence type="ECO:0000256" key="7">
    <source>
        <dbReference type="ARBA" id="ARBA00022840"/>
    </source>
</evidence>
<evidence type="ECO:0000313" key="13">
    <source>
        <dbReference type="Proteomes" id="UP000593561"/>
    </source>
</evidence>
<dbReference type="PANTHER" id="PTHR34590:SF5">
    <property type="entry name" value="OS04G0586500 PROTEIN"/>
    <property type="match status" value="1"/>
</dbReference>
<dbReference type="GO" id="GO:0004714">
    <property type="term" value="F:transmembrane receptor protein tyrosine kinase activity"/>
    <property type="evidence" value="ECO:0007669"/>
    <property type="project" value="InterPro"/>
</dbReference>
<evidence type="ECO:0000256" key="4">
    <source>
        <dbReference type="ARBA" id="ARBA00022692"/>
    </source>
</evidence>
<evidence type="ECO:0000256" key="1">
    <source>
        <dbReference type="ARBA" id="ARBA00004479"/>
    </source>
</evidence>
<dbReference type="GO" id="GO:0004674">
    <property type="term" value="F:protein serine/threonine kinase activity"/>
    <property type="evidence" value="ECO:0007669"/>
    <property type="project" value="UniProtKB-KW"/>
</dbReference>
<keyword evidence="7" id="KW-0067">ATP-binding</keyword>
<dbReference type="GO" id="GO:0005524">
    <property type="term" value="F:ATP binding"/>
    <property type="evidence" value="ECO:0007669"/>
    <property type="project" value="UniProtKB-KW"/>
</dbReference>
<evidence type="ECO:0000256" key="6">
    <source>
        <dbReference type="ARBA" id="ARBA00022741"/>
    </source>
</evidence>
<dbReference type="EMBL" id="JABFAC010000001">
    <property type="protein sequence ID" value="MBA0604618.1"/>
    <property type="molecule type" value="Genomic_DNA"/>
</dbReference>
<accession>A0A7J8QSW1</accession>
<name>A0A7J8QSW1_GOSDV</name>
<keyword evidence="5" id="KW-0732">Signal</keyword>
<gene>
    <name evidence="12" type="ORF">Godav_017269</name>
</gene>
<proteinExistence type="predicted"/>
<dbReference type="PANTHER" id="PTHR34590">
    <property type="entry name" value="OS03G0124300 PROTEIN-RELATED"/>
    <property type="match status" value="1"/>
</dbReference>
<evidence type="ECO:0000313" key="12">
    <source>
        <dbReference type="EMBL" id="MBA0604618.1"/>
    </source>
</evidence>
<keyword evidence="13" id="KW-1185">Reference proteome</keyword>
<comment type="caution">
    <text evidence="12">The sequence shown here is derived from an EMBL/GenBank/DDBJ whole genome shotgun (WGS) entry which is preliminary data.</text>
</comment>
<feature type="non-terminal residue" evidence="12">
    <location>
        <position position="145"/>
    </location>
</feature>
<keyword evidence="2" id="KW-0418">Kinase</keyword>
<evidence type="ECO:0000256" key="8">
    <source>
        <dbReference type="ARBA" id="ARBA00022989"/>
    </source>
</evidence>
<keyword evidence="6" id="KW-0547">Nucleotide-binding</keyword>
<keyword evidence="8" id="KW-1133">Transmembrane helix</keyword>
<dbReference type="GO" id="GO:0016020">
    <property type="term" value="C:membrane"/>
    <property type="evidence" value="ECO:0007669"/>
    <property type="project" value="UniProtKB-SubCell"/>
</dbReference>
<evidence type="ECO:0000256" key="10">
    <source>
        <dbReference type="ARBA" id="ARBA00023180"/>
    </source>
</evidence>
<dbReference type="AlphaFoldDB" id="A0A7J8QSW1"/>
<evidence type="ECO:0000256" key="9">
    <source>
        <dbReference type="ARBA" id="ARBA00023136"/>
    </source>
</evidence>